<protein>
    <submittedName>
        <fullName evidence="4">8-oxo-dGTP diphosphatase</fullName>
    </submittedName>
</protein>
<evidence type="ECO:0000256" key="2">
    <source>
        <dbReference type="ARBA" id="ARBA00022801"/>
    </source>
</evidence>
<gene>
    <name evidence="4" type="ORF">SAMN05660282_01491</name>
</gene>
<dbReference type="Proteomes" id="UP000199065">
    <property type="component" value="Unassembled WGS sequence"/>
</dbReference>
<organism evidence="4 5">
    <name type="scientific">Corynebacterium spheniscorum</name>
    <dbReference type="NCBI Taxonomy" id="185761"/>
    <lineage>
        <taxon>Bacteria</taxon>
        <taxon>Bacillati</taxon>
        <taxon>Actinomycetota</taxon>
        <taxon>Actinomycetes</taxon>
        <taxon>Mycobacteriales</taxon>
        <taxon>Corynebacteriaceae</taxon>
        <taxon>Corynebacterium</taxon>
    </lineage>
</organism>
<dbReference type="GO" id="GO:0016787">
    <property type="term" value="F:hydrolase activity"/>
    <property type="evidence" value="ECO:0007669"/>
    <property type="project" value="UniProtKB-KW"/>
</dbReference>
<reference evidence="4 5" key="1">
    <citation type="submission" date="2016-10" db="EMBL/GenBank/DDBJ databases">
        <authorList>
            <person name="de Groot N.N."/>
        </authorList>
    </citation>
    <scope>NUCLEOTIDE SEQUENCE [LARGE SCALE GENOMIC DNA]</scope>
    <source>
        <strain>J11</strain>
        <strain evidence="5">PG 39</strain>
    </source>
</reference>
<keyword evidence="2" id="KW-0378">Hydrolase</keyword>
<evidence type="ECO:0000256" key="1">
    <source>
        <dbReference type="ARBA" id="ARBA00001946"/>
    </source>
</evidence>
<dbReference type="EMBL" id="FOPJ01000008">
    <property type="protein sequence ID" value="SFG63888.1"/>
    <property type="molecule type" value="Genomic_DNA"/>
</dbReference>
<dbReference type="PROSITE" id="PS00893">
    <property type="entry name" value="NUDIX_BOX"/>
    <property type="match status" value="1"/>
</dbReference>
<dbReference type="InterPro" id="IPR000086">
    <property type="entry name" value="NUDIX_hydrolase_dom"/>
</dbReference>
<dbReference type="SUPFAM" id="SSF55811">
    <property type="entry name" value="Nudix"/>
    <property type="match status" value="1"/>
</dbReference>
<dbReference type="Gene3D" id="3.90.79.10">
    <property type="entry name" value="Nucleoside Triphosphate Pyrophosphohydrolase"/>
    <property type="match status" value="1"/>
</dbReference>
<dbReference type="STRING" id="185761.SAMN05660282_01491"/>
<evidence type="ECO:0000313" key="5">
    <source>
        <dbReference type="Proteomes" id="UP000199065"/>
    </source>
</evidence>
<dbReference type="InterPro" id="IPR015797">
    <property type="entry name" value="NUDIX_hydrolase-like_dom_sf"/>
</dbReference>
<keyword evidence="5" id="KW-1185">Reference proteome</keyword>
<evidence type="ECO:0000313" key="4">
    <source>
        <dbReference type="EMBL" id="SFG63888.1"/>
    </source>
</evidence>
<feature type="domain" description="Nudix hydrolase" evidence="3">
    <location>
        <begin position="19"/>
        <end position="170"/>
    </location>
</feature>
<name>A0A1I2TG53_9CORY</name>
<dbReference type="OrthoDB" id="3404294at2"/>
<dbReference type="PROSITE" id="PS51462">
    <property type="entry name" value="NUDIX"/>
    <property type="match status" value="1"/>
</dbReference>
<evidence type="ECO:0000259" key="3">
    <source>
        <dbReference type="PROSITE" id="PS51462"/>
    </source>
</evidence>
<dbReference type="InterPro" id="IPR020084">
    <property type="entry name" value="NUDIX_hydrolase_CS"/>
</dbReference>
<dbReference type="PANTHER" id="PTHR43046:SF2">
    <property type="entry name" value="8-OXO-DGTP DIPHOSPHATASE-RELATED"/>
    <property type="match status" value="1"/>
</dbReference>
<accession>A0A1I2TG53</accession>
<sequence length="175" mass="18734">MRGDGDGWAQGPQGTKVWGRYGAAGLMLLAAAPDQDLEEIKVLLQHRAPWTNQGNTWGLPGGARDSHESAAEAAVRESVEEAGIDPTAVEVLEEILTCGPFTPGEDAAMADGEPVGWSYTTVLARTSSGEEIDTTANEESLELRWVAFKDLKNLPLLPAFEASLATLKEHLAKHL</sequence>
<dbReference type="PANTHER" id="PTHR43046">
    <property type="entry name" value="GDP-MANNOSE MANNOSYL HYDROLASE"/>
    <property type="match status" value="1"/>
</dbReference>
<proteinExistence type="predicted"/>
<dbReference type="Pfam" id="PF00293">
    <property type="entry name" value="NUDIX"/>
    <property type="match status" value="1"/>
</dbReference>
<dbReference type="AlphaFoldDB" id="A0A1I2TG53"/>
<comment type="cofactor">
    <cofactor evidence="1">
        <name>Mg(2+)</name>
        <dbReference type="ChEBI" id="CHEBI:18420"/>
    </cofactor>
</comment>
<dbReference type="RefSeq" id="WP_092285984.1">
    <property type="nucleotide sequence ID" value="NZ_FOPJ01000008.1"/>
</dbReference>